<sequence length="83" mass="9116">MADVFASEARAVEGALDRAIDVISAEGGHRDVVSALSELFRSARAGHDRVREHAFDLVEMLRECAEEYDATDIFLAHQASEVI</sequence>
<dbReference type="Proteomes" id="UP000325003">
    <property type="component" value="Unassembled WGS sequence"/>
</dbReference>
<dbReference type="RefSeq" id="WP_149727205.1">
    <property type="nucleotide sequence ID" value="NZ_VUJV01000001.1"/>
</dbReference>
<protein>
    <submittedName>
        <fullName evidence="1">Uncharacterized protein</fullName>
    </submittedName>
</protein>
<gene>
    <name evidence="1" type="ORF">F0U44_05590</name>
</gene>
<evidence type="ECO:0000313" key="2">
    <source>
        <dbReference type="Proteomes" id="UP000325003"/>
    </source>
</evidence>
<proteinExistence type="predicted"/>
<reference evidence="1 2" key="2">
    <citation type="submission" date="2019-09" db="EMBL/GenBank/DDBJ databases">
        <authorList>
            <person name="Jin C."/>
        </authorList>
    </citation>
    <scope>NUCLEOTIDE SEQUENCE [LARGE SCALE GENOMIC DNA]</scope>
    <source>
        <strain evidence="1 2">BN130099</strain>
    </source>
</reference>
<reference evidence="1 2" key="1">
    <citation type="submission" date="2019-09" db="EMBL/GenBank/DDBJ databases">
        <title>Nocardioides panacisoli sp. nov., isolated from the soil of a ginseng field.</title>
        <authorList>
            <person name="Cho C."/>
        </authorList>
    </citation>
    <scope>NUCLEOTIDE SEQUENCE [LARGE SCALE GENOMIC DNA]</scope>
    <source>
        <strain evidence="1 2">BN130099</strain>
    </source>
</reference>
<evidence type="ECO:0000313" key="1">
    <source>
        <dbReference type="EMBL" id="KAA1421744.1"/>
    </source>
</evidence>
<accession>A0A5B1LMJ5</accession>
<name>A0A5B1LMJ5_9ACTN</name>
<organism evidence="1 2">
    <name type="scientific">Nocardioides humilatus</name>
    <dbReference type="NCBI Taxonomy" id="2607660"/>
    <lineage>
        <taxon>Bacteria</taxon>
        <taxon>Bacillati</taxon>
        <taxon>Actinomycetota</taxon>
        <taxon>Actinomycetes</taxon>
        <taxon>Propionibacteriales</taxon>
        <taxon>Nocardioidaceae</taxon>
        <taxon>Nocardioides</taxon>
    </lineage>
</organism>
<dbReference type="EMBL" id="VUJV01000001">
    <property type="protein sequence ID" value="KAA1421744.1"/>
    <property type="molecule type" value="Genomic_DNA"/>
</dbReference>
<dbReference type="AlphaFoldDB" id="A0A5B1LMJ5"/>
<keyword evidence="2" id="KW-1185">Reference proteome</keyword>
<comment type="caution">
    <text evidence="1">The sequence shown here is derived from an EMBL/GenBank/DDBJ whole genome shotgun (WGS) entry which is preliminary data.</text>
</comment>